<dbReference type="EMBL" id="CP048914">
    <property type="protein sequence ID" value="QMS85623.1"/>
    <property type="molecule type" value="Genomic_DNA"/>
</dbReference>
<dbReference type="AlphaFoldDB" id="A0A7L7KSA9"/>
<gene>
    <name evidence="3" type="primary">yqeH</name>
    <name evidence="3" type="ORF">G4Z02_07670</name>
</gene>
<sequence>MEELHCIGCGSVLQSHDPKKPGFIPSSALAKSDEDIICRRCFRLKHYNEILPIEVTQDDFYEIISNIGETDSLVVMIIDIFDIEGSLIPQINKLTNHNDCVVLVNKRDLLPKSVSERKLLHHLRKILADSNLRPLEIFIMSAKRYHNIDTVMEAISNISGNRDIYVVGATNVGKSTFINTLLKSYAASSNDIITVSEHMGTTLNVIKIPFDHNYIIDTPGIYNDHQIGNYLSPESLKIITPKKEIKPRSFQLNPQQTLFINGFARIDFVEGPWTSFICYFAPMIKIHRTKLSNADDLYKNRRFDVLKYPLQEESFALIPHQLQIPTGKHDLILPGLGFITIIGPAKIIAHVHQKTMPYIREALI</sequence>
<dbReference type="Pfam" id="PF01926">
    <property type="entry name" value="MMR_HSR1"/>
    <property type="match status" value="1"/>
</dbReference>
<dbReference type="InterPro" id="IPR006073">
    <property type="entry name" value="GTP-bd"/>
</dbReference>
<feature type="domain" description="G" evidence="1">
    <location>
        <begin position="164"/>
        <end position="229"/>
    </location>
</feature>
<dbReference type="Pfam" id="PF21516">
    <property type="entry name" value="YqeH-like_C"/>
    <property type="match status" value="1"/>
</dbReference>
<dbReference type="PANTHER" id="PTHR46434">
    <property type="entry name" value="GENETIC INTERACTOR OF PROHIBITINS 3, MITOCHONDRIAL"/>
    <property type="match status" value="1"/>
</dbReference>
<dbReference type="InterPro" id="IPR050896">
    <property type="entry name" value="Mito_lipid_metab_GTPase"/>
</dbReference>
<reference evidence="3 4" key="1">
    <citation type="submission" date="2020-02" db="EMBL/GenBank/DDBJ databases">
        <authorList>
            <person name="Zheng R.K."/>
            <person name="Sun C.M."/>
        </authorList>
    </citation>
    <scope>NUCLEOTIDE SEQUENCE [LARGE SCALE GENOMIC DNA]</scope>
    <source>
        <strain evidence="4">zrk13</strain>
    </source>
</reference>
<proteinExistence type="predicted"/>
<evidence type="ECO:0000259" key="2">
    <source>
        <dbReference type="Pfam" id="PF21516"/>
    </source>
</evidence>
<dbReference type="InterPro" id="IPR027417">
    <property type="entry name" value="P-loop_NTPase"/>
</dbReference>
<dbReference type="SUPFAM" id="SSF52540">
    <property type="entry name" value="P-loop containing nucleoside triphosphate hydrolases"/>
    <property type="match status" value="1"/>
</dbReference>
<dbReference type="KEGG" id="xcl:G4Z02_07670"/>
<name>A0A7L7KSA9_9MOLU</name>
<dbReference type="InterPro" id="IPR048422">
    <property type="entry name" value="NOA1/YqeH-like_C"/>
</dbReference>
<dbReference type="CDD" id="cd01855">
    <property type="entry name" value="YqeH"/>
    <property type="match status" value="1"/>
</dbReference>
<dbReference type="NCBIfam" id="TIGR03597">
    <property type="entry name" value="GTPase_YqeH"/>
    <property type="match status" value="1"/>
</dbReference>
<feature type="domain" description="NOA1/YqeH-like C-terminal" evidence="2">
    <location>
        <begin position="274"/>
        <end position="363"/>
    </location>
</feature>
<dbReference type="InterPro" id="IPR019988">
    <property type="entry name" value="GTP-bd_ribosome_bgen_YqeH"/>
</dbReference>
<organism evidence="3 4">
    <name type="scientific">Candidatus Xianfuyuplasma coldseepsis</name>
    <dbReference type="NCBI Taxonomy" id="2782163"/>
    <lineage>
        <taxon>Bacteria</taxon>
        <taxon>Bacillati</taxon>
        <taxon>Mycoplasmatota</taxon>
        <taxon>Mollicutes</taxon>
        <taxon>Candidatus Izemoplasmatales</taxon>
        <taxon>Candidatus Izemoplasmataceae</taxon>
        <taxon>Candidatus Xianfuyuplasma</taxon>
    </lineage>
</organism>
<evidence type="ECO:0000313" key="3">
    <source>
        <dbReference type="EMBL" id="QMS85623.1"/>
    </source>
</evidence>
<dbReference type="Gene3D" id="3.40.50.300">
    <property type="entry name" value="P-loop containing nucleotide triphosphate hydrolases"/>
    <property type="match status" value="1"/>
</dbReference>
<dbReference type="Proteomes" id="UP000514720">
    <property type="component" value="Chromosome"/>
</dbReference>
<dbReference type="PANTHER" id="PTHR46434:SF1">
    <property type="entry name" value="GENETIC INTERACTOR OF PROHIBITINS 3, MITOCHONDRIAL"/>
    <property type="match status" value="1"/>
</dbReference>
<dbReference type="RefSeq" id="WP_258877426.1">
    <property type="nucleotide sequence ID" value="NZ_CP048914.1"/>
</dbReference>
<evidence type="ECO:0000259" key="1">
    <source>
        <dbReference type="Pfam" id="PF01926"/>
    </source>
</evidence>
<protein>
    <submittedName>
        <fullName evidence="3">Ribosome biogenesis GTPase YqeH</fullName>
    </submittedName>
</protein>
<evidence type="ECO:0000313" key="4">
    <source>
        <dbReference type="Proteomes" id="UP000514720"/>
    </source>
</evidence>
<keyword evidence="4" id="KW-1185">Reference proteome</keyword>
<accession>A0A7L7KSA9</accession>
<dbReference type="GO" id="GO:0005525">
    <property type="term" value="F:GTP binding"/>
    <property type="evidence" value="ECO:0007669"/>
    <property type="project" value="InterPro"/>
</dbReference>